<dbReference type="Pfam" id="PF00300">
    <property type="entry name" value="His_Phos_1"/>
    <property type="match status" value="1"/>
</dbReference>
<dbReference type="Proteomes" id="UP000184603">
    <property type="component" value="Unassembled WGS sequence"/>
</dbReference>
<dbReference type="STRING" id="1121416.SAMN02745220_03269"/>
<dbReference type="InterPro" id="IPR001345">
    <property type="entry name" value="PG/BPGM_mutase_AS"/>
</dbReference>
<dbReference type="EMBL" id="FRFE01000017">
    <property type="protein sequence ID" value="SHO50128.1"/>
    <property type="molecule type" value="Genomic_DNA"/>
</dbReference>
<evidence type="ECO:0000313" key="3">
    <source>
        <dbReference type="EMBL" id="SHO50128.1"/>
    </source>
</evidence>
<name>A0A1M7YC91_9BACT</name>
<keyword evidence="1" id="KW-0324">Glycolysis</keyword>
<gene>
    <name evidence="3" type="ORF">SAMN02745220_03269</name>
</gene>
<evidence type="ECO:0000256" key="1">
    <source>
        <dbReference type="ARBA" id="ARBA00023152"/>
    </source>
</evidence>
<dbReference type="GO" id="GO:0016791">
    <property type="term" value="F:phosphatase activity"/>
    <property type="evidence" value="ECO:0007669"/>
    <property type="project" value="TreeGrafter"/>
</dbReference>
<dbReference type="CDD" id="cd07067">
    <property type="entry name" value="HP_PGM_like"/>
    <property type="match status" value="1"/>
</dbReference>
<dbReference type="InterPro" id="IPR013078">
    <property type="entry name" value="His_Pase_superF_clade-1"/>
</dbReference>
<sequence length="192" mass="21595">MAKTLYLLRHGETAANGRLVGSTDMAVAEHGYVQLAQTGERLRRRDISAVFCSPMLRCRQSAEFLQLSLDPVIVDDLREMDFGDWENKSFSEIAELWPSEVAAWSNWSEQFTFPGGENIGNFLCRLQKVQECILQCEAEKILLVTHGGVIRHLLCLYLNLSPANYLLFDIRPGRYSTLSLHSQGGVLTSLNS</sequence>
<keyword evidence="2" id="KW-0413">Isomerase</keyword>
<dbReference type="GO" id="GO:0005737">
    <property type="term" value="C:cytoplasm"/>
    <property type="evidence" value="ECO:0007669"/>
    <property type="project" value="TreeGrafter"/>
</dbReference>
<organism evidence="3 4">
    <name type="scientific">Desulfopila aestuarii DSM 18488</name>
    <dbReference type="NCBI Taxonomy" id="1121416"/>
    <lineage>
        <taxon>Bacteria</taxon>
        <taxon>Pseudomonadati</taxon>
        <taxon>Thermodesulfobacteriota</taxon>
        <taxon>Desulfobulbia</taxon>
        <taxon>Desulfobulbales</taxon>
        <taxon>Desulfocapsaceae</taxon>
        <taxon>Desulfopila</taxon>
    </lineage>
</organism>
<dbReference type="SMART" id="SM00855">
    <property type="entry name" value="PGAM"/>
    <property type="match status" value="1"/>
</dbReference>
<keyword evidence="4" id="KW-1185">Reference proteome</keyword>
<dbReference type="OrthoDB" id="9781415at2"/>
<dbReference type="Gene3D" id="3.40.50.1240">
    <property type="entry name" value="Phosphoglycerate mutase-like"/>
    <property type="match status" value="1"/>
</dbReference>
<evidence type="ECO:0000313" key="4">
    <source>
        <dbReference type="Proteomes" id="UP000184603"/>
    </source>
</evidence>
<reference evidence="3 4" key="1">
    <citation type="submission" date="2016-12" db="EMBL/GenBank/DDBJ databases">
        <authorList>
            <person name="Song W.-J."/>
            <person name="Kurnit D.M."/>
        </authorList>
    </citation>
    <scope>NUCLEOTIDE SEQUENCE [LARGE SCALE GENOMIC DNA]</scope>
    <source>
        <strain evidence="3 4">DSM 18488</strain>
    </source>
</reference>
<dbReference type="PIRSF" id="PIRSF000709">
    <property type="entry name" value="6PFK_2-Ptase"/>
    <property type="match status" value="1"/>
</dbReference>
<dbReference type="AlphaFoldDB" id="A0A1M7YC91"/>
<dbReference type="PANTHER" id="PTHR48100">
    <property type="entry name" value="BROAD-SPECIFICITY PHOSPHATASE YOR283W-RELATED"/>
    <property type="match status" value="1"/>
</dbReference>
<protein>
    <submittedName>
        <fullName evidence="3">Alpha-ribazole phosphatase</fullName>
    </submittedName>
</protein>
<dbReference type="InterPro" id="IPR029033">
    <property type="entry name" value="His_PPase_superfam"/>
</dbReference>
<dbReference type="RefSeq" id="WP_073614741.1">
    <property type="nucleotide sequence ID" value="NZ_FRFE01000017.1"/>
</dbReference>
<dbReference type="InterPro" id="IPR050275">
    <property type="entry name" value="PGM_Phosphatase"/>
</dbReference>
<dbReference type="SUPFAM" id="SSF53254">
    <property type="entry name" value="Phosphoglycerate mutase-like"/>
    <property type="match status" value="1"/>
</dbReference>
<evidence type="ECO:0000256" key="2">
    <source>
        <dbReference type="ARBA" id="ARBA00023235"/>
    </source>
</evidence>
<accession>A0A1M7YC91</accession>
<dbReference type="PROSITE" id="PS00175">
    <property type="entry name" value="PG_MUTASE"/>
    <property type="match status" value="1"/>
</dbReference>
<dbReference type="PANTHER" id="PTHR48100:SF1">
    <property type="entry name" value="HISTIDINE PHOSPHATASE FAMILY PROTEIN-RELATED"/>
    <property type="match status" value="1"/>
</dbReference>
<proteinExistence type="predicted"/>